<accession>A0A955L6Z9</accession>
<reference evidence="1" key="1">
    <citation type="submission" date="2020-04" db="EMBL/GenBank/DDBJ databases">
        <authorList>
            <person name="Zhang T."/>
        </authorList>
    </citation>
    <scope>NUCLEOTIDE SEQUENCE</scope>
    <source>
        <strain evidence="1">HKST-UBA14</strain>
    </source>
</reference>
<comment type="caution">
    <text evidence="1">The sequence shown here is derived from an EMBL/GenBank/DDBJ whole genome shotgun (WGS) entry which is preliminary data.</text>
</comment>
<protein>
    <recommendedName>
        <fullName evidence="3">DUF4932 domain-containing protein</fullName>
    </recommendedName>
</protein>
<evidence type="ECO:0000313" key="1">
    <source>
        <dbReference type="EMBL" id="MCA9383808.1"/>
    </source>
</evidence>
<evidence type="ECO:0008006" key="3">
    <source>
        <dbReference type="Google" id="ProtNLM"/>
    </source>
</evidence>
<dbReference type="AlphaFoldDB" id="A0A955L6Z9"/>
<dbReference type="EMBL" id="JAGQLK010000142">
    <property type="protein sequence ID" value="MCA9383808.1"/>
    <property type="molecule type" value="Genomic_DNA"/>
</dbReference>
<name>A0A955L6Z9_9BACT</name>
<evidence type="ECO:0000313" key="2">
    <source>
        <dbReference type="Proteomes" id="UP000783287"/>
    </source>
</evidence>
<gene>
    <name evidence="1" type="ORF">KC909_05590</name>
</gene>
<reference evidence="1" key="2">
    <citation type="journal article" date="2021" name="Microbiome">
        <title>Successional dynamics and alternative stable states in a saline activated sludge microbial community over 9 years.</title>
        <authorList>
            <person name="Wang Y."/>
            <person name="Ye J."/>
            <person name="Ju F."/>
            <person name="Liu L."/>
            <person name="Boyd J.A."/>
            <person name="Deng Y."/>
            <person name="Parks D.H."/>
            <person name="Jiang X."/>
            <person name="Yin X."/>
            <person name="Woodcroft B.J."/>
            <person name="Tyson G.W."/>
            <person name="Hugenholtz P."/>
            <person name="Polz M.F."/>
            <person name="Zhang T."/>
        </authorList>
    </citation>
    <scope>NUCLEOTIDE SEQUENCE</scope>
    <source>
        <strain evidence="1">HKST-UBA14</strain>
    </source>
</reference>
<sequence>MSEVWAPGETERVFLNNVDELKAMDPLYEFYATDEVVDSALALAIALRVDSEHFDLQHNMLTQLALGEWLAYVNTTSELSVSEQEMQLLQIHNTQLHLARNIAGNSSAVANIGRFREFCNDTNTTYQQEVELIERILHRGPKEHREKAEIIRQRYLEGDYYPQALHDLGQNQPIDCDIFVCSIATMRTDYHRAFLSTIPDRPMIVVPRIMWKDDETLSHEVTHLHTIGGYFLGGHGYLEGWTELICGTQSYPDCQSVVTLITDVLDRDFNDWDHGWMQILANVDEEVYEDLRKRFLYSFGLEGYLLLGLMMPERTKKLMPSRYNYIPKPAEVFWRLAELANFEPKS</sequence>
<proteinExistence type="predicted"/>
<organism evidence="1 2">
    <name type="scientific">Candidatus Dojkabacteria bacterium</name>
    <dbReference type="NCBI Taxonomy" id="2099670"/>
    <lineage>
        <taxon>Bacteria</taxon>
        <taxon>Candidatus Dojkabacteria</taxon>
    </lineage>
</organism>
<dbReference type="Proteomes" id="UP000783287">
    <property type="component" value="Unassembled WGS sequence"/>
</dbReference>